<dbReference type="GO" id="GO:0034388">
    <property type="term" value="C:Pwp2p-containing subcomplex of 90S preribosome"/>
    <property type="evidence" value="ECO:0007669"/>
    <property type="project" value="TreeGrafter"/>
</dbReference>
<dbReference type="FunFam" id="2.130.10.10:FF:000157">
    <property type="entry name" value="WD repeat domain 3"/>
    <property type="match status" value="1"/>
</dbReference>
<keyword evidence="9" id="KW-1185">Reference proteome</keyword>
<name>A0A6A5BXF7_NAEFO</name>
<feature type="coiled-coil region" evidence="5">
    <location>
        <begin position="1012"/>
        <end position="1039"/>
    </location>
</feature>
<dbReference type="CDD" id="cd00200">
    <property type="entry name" value="WD40"/>
    <property type="match status" value="2"/>
</dbReference>
<dbReference type="Pfam" id="PF25172">
    <property type="entry name" value="Beta-prop_WDR3_2nd"/>
    <property type="match status" value="1"/>
</dbReference>
<dbReference type="VEuPathDB" id="AmoebaDB:FDP41_001675"/>
<dbReference type="PROSITE" id="PS00678">
    <property type="entry name" value="WD_REPEATS_1"/>
    <property type="match status" value="3"/>
</dbReference>
<dbReference type="PANTHER" id="PTHR19853:SF0">
    <property type="entry name" value="WD REPEAT-CONTAINING PROTEIN 3"/>
    <property type="match status" value="1"/>
</dbReference>
<protein>
    <recommendedName>
        <fullName evidence="7">Small-subunit processome Utp12 domain-containing protein</fullName>
    </recommendedName>
</protein>
<proteinExistence type="inferred from homology"/>
<organism evidence="8 9">
    <name type="scientific">Naegleria fowleri</name>
    <name type="common">Brain eating amoeba</name>
    <dbReference type="NCBI Taxonomy" id="5763"/>
    <lineage>
        <taxon>Eukaryota</taxon>
        <taxon>Discoba</taxon>
        <taxon>Heterolobosea</taxon>
        <taxon>Tetramitia</taxon>
        <taxon>Eutetramitia</taxon>
        <taxon>Vahlkampfiidae</taxon>
        <taxon>Naegleria</taxon>
    </lineage>
</organism>
<keyword evidence="1 4" id="KW-0853">WD repeat</keyword>
<comment type="caution">
    <text evidence="8">The sequence shown here is derived from an EMBL/GenBank/DDBJ whole genome shotgun (WGS) entry which is preliminary data.</text>
</comment>
<evidence type="ECO:0000259" key="7">
    <source>
        <dbReference type="Pfam" id="PF04003"/>
    </source>
</evidence>
<feature type="domain" description="Small-subunit processome Utp12" evidence="7">
    <location>
        <begin position="886"/>
        <end position="992"/>
    </location>
</feature>
<evidence type="ECO:0000256" key="5">
    <source>
        <dbReference type="SAM" id="Coils"/>
    </source>
</evidence>
<dbReference type="Proteomes" id="UP000444721">
    <property type="component" value="Unassembled WGS sequence"/>
</dbReference>
<dbReference type="Gene3D" id="2.130.10.10">
    <property type="entry name" value="YVTN repeat-like/Quinoprotein amine dehydrogenase"/>
    <property type="match status" value="4"/>
</dbReference>
<dbReference type="PRINTS" id="PR00320">
    <property type="entry name" value="GPROTEINBRPT"/>
</dbReference>
<evidence type="ECO:0000313" key="8">
    <source>
        <dbReference type="EMBL" id="KAF0979332.1"/>
    </source>
</evidence>
<dbReference type="InterPro" id="IPR019775">
    <property type="entry name" value="WD40_repeat_CS"/>
</dbReference>
<dbReference type="OrthoDB" id="407922at2759"/>
<dbReference type="InterPro" id="IPR001680">
    <property type="entry name" value="WD40_rpt"/>
</dbReference>
<sequence length="1120" mass="128932">MVKPYYRIVPENITGMIASPHASIHYYYNHHHGTMVHPTSTTTTRESHRLLHNNNNNNTTLPPLSTFSSLILSPLLYQIGIWNTRENSLIQTILPQDESYYGGSIHEGTMKYSNITCLSYSPPFIAAGYQNGKILIYNLQTQQQVLYATGHSSSVTCLQFNKDTSLLMSGGDDTDIVCWDVTAGQSKYRLRGHKGRITGLLFLEKSNALISSSKDMLIKIWELTTCHCVQTLIGSRNEIWSICVDPFESRLFAGSTDSEIRVWNIQVFQNKKSQYFYENDPIFMGTLKRRDESRVLQMKFDPSGTLLGVIGADSKILEIFKLRSEKEMEKKKNSNVTSTTPNMEYKWWLQVKSNYELRSFDFSPYEKCYDLNREEMNNEQEVTSTMDSTIDTESTTNSTTNTTDPTTTTTMDTTITTTFKNPYSSQLDDRKPSNFKLIVSTLRNTIEEYNIEPSKLVKIQQNDHSMMDGISCTHIIERQGHGTPVRAIAISPDDPTICLSLSSKECHIWNLETMKCIKSLNDVEHGLCALWIPSTNHRYCLIGTKKGNIQIYDVNLSECIENIQAHSASVYSIQFIPPSQENDYNGGIMSASSDKTVKFWEFEMKTINSRSSITTTTPHKKQVLSLAIKNVLEMNEEIIAMTISKNGKYLALSLLDNTVKIFYLDTMKFFLSLYGHKLPIKCLDISSDEQLIVTGSDDKNIKIWGLDFGDCHRSLLAHEQGISAIKFIPDTHYFFSASKDGNVKYWDGDKFELIQVVTSQYISKSPLWCMDVSSDGLRMVVSGHERALFIYRQSQEDLLFLEEEKEKRFEEEQLEKDLPHSQQFKDLSLPGMEVTHAGQRSMETIRDGEKLMESLEIAMNEEIESMQNNHSTTISNNPLLLSLTIEEYVWKCLTRIARSDLDMVLSIIHFSHAYFILKQLDKLMKKKSVDVELSTRIILLLIHIHYKQLVQSQSDQDTFDLMQSLHEHVKSALQEQSQRIGFNIAALNFIKNRMKNEQELFEFTKQANVNDIVKSYREKQREKRRIAKYEQEQANNKKKKIHKRMSKFKGLLESMIEKMDNDPTKQVIFESNDPSLNNKQKEGLKRRLKDLEDKNTKKLKEMIYDPNEEEDLMNELASWD</sequence>
<evidence type="ECO:0000256" key="4">
    <source>
        <dbReference type="PROSITE-ProRule" id="PRU00221"/>
    </source>
</evidence>
<dbReference type="EMBL" id="VFQX01000027">
    <property type="protein sequence ID" value="KAF0979332.1"/>
    <property type="molecule type" value="Genomic_DNA"/>
</dbReference>
<dbReference type="VEuPathDB" id="AmoebaDB:NF0036480"/>
<accession>A0A6A5BXF7</accession>
<evidence type="ECO:0000256" key="1">
    <source>
        <dbReference type="ARBA" id="ARBA00022574"/>
    </source>
</evidence>
<dbReference type="RefSeq" id="XP_044564045.1">
    <property type="nucleotide sequence ID" value="XM_044704785.1"/>
</dbReference>
<feature type="repeat" description="WD" evidence="4">
    <location>
        <begin position="148"/>
        <end position="189"/>
    </location>
</feature>
<keyword evidence="2" id="KW-0677">Repeat</keyword>
<feature type="repeat" description="WD" evidence="4">
    <location>
        <begin position="563"/>
        <end position="603"/>
    </location>
</feature>
<dbReference type="PROSITE" id="PS50082">
    <property type="entry name" value="WD_REPEATS_2"/>
    <property type="match status" value="7"/>
</dbReference>
<dbReference type="Pfam" id="PF04003">
    <property type="entry name" value="Utp12"/>
    <property type="match status" value="1"/>
</dbReference>
<dbReference type="GeneID" id="68108893"/>
<dbReference type="PROSITE" id="PS50294">
    <property type="entry name" value="WD_REPEATS_REGION"/>
    <property type="match status" value="5"/>
</dbReference>
<dbReference type="SUPFAM" id="SSF50978">
    <property type="entry name" value="WD40 repeat-like"/>
    <property type="match status" value="2"/>
</dbReference>
<dbReference type="SMART" id="SM00320">
    <property type="entry name" value="WD40"/>
    <property type="match status" value="12"/>
</dbReference>
<reference evidence="8 9" key="1">
    <citation type="journal article" date="2019" name="Sci. Rep.">
        <title>Nanopore sequencing improves the draft genome of the human pathogenic amoeba Naegleria fowleri.</title>
        <authorList>
            <person name="Liechti N."/>
            <person name="Schurch N."/>
            <person name="Bruggmann R."/>
            <person name="Wittwer M."/>
        </authorList>
    </citation>
    <scope>NUCLEOTIDE SEQUENCE [LARGE SCALE GENOMIC DNA]</scope>
    <source>
        <strain evidence="8 9">ATCC 30894</strain>
    </source>
</reference>
<feature type="repeat" description="WD" evidence="4">
    <location>
        <begin position="673"/>
        <end position="714"/>
    </location>
</feature>
<dbReference type="OMA" id="MNIPLTC"/>
<dbReference type="PANTHER" id="PTHR19853">
    <property type="entry name" value="WD REPEAT CONTAINING PROTEIN 3 WDR3"/>
    <property type="match status" value="1"/>
</dbReference>
<dbReference type="Pfam" id="PF25173">
    <property type="entry name" value="Beta-prop_WDR3_1st"/>
    <property type="match status" value="1"/>
</dbReference>
<feature type="repeat" description="WD" evidence="4">
    <location>
        <begin position="715"/>
        <end position="747"/>
    </location>
</feature>
<dbReference type="InterPro" id="IPR007148">
    <property type="entry name" value="SSU_processome_Utp12"/>
</dbReference>
<dbReference type="InterPro" id="IPR036322">
    <property type="entry name" value="WD40_repeat_dom_sf"/>
</dbReference>
<evidence type="ECO:0000256" key="3">
    <source>
        <dbReference type="ARBA" id="ARBA00038229"/>
    </source>
</evidence>
<feature type="repeat" description="WD" evidence="4">
    <location>
        <begin position="478"/>
        <end position="519"/>
    </location>
</feature>
<evidence type="ECO:0000256" key="2">
    <source>
        <dbReference type="ARBA" id="ARBA00022737"/>
    </source>
</evidence>
<feature type="repeat" description="WD" evidence="4">
    <location>
        <begin position="232"/>
        <end position="273"/>
    </location>
</feature>
<comment type="similarity">
    <text evidence="3">Belongs to the WD repeat WDR3/UTP12 family.</text>
</comment>
<dbReference type="GO" id="GO:0030515">
    <property type="term" value="F:snoRNA binding"/>
    <property type="evidence" value="ECO:0007669"/>
    <property type="project" value="TreeGrafter"/>
</dbReference>
<keyword evidence="5" id="KW-0175">Coiled coil</keyword>
<feature type="repeat" description="WD" evidence="4">
    <location>
        <begin position="190"/>
        <end position="231"/>
    </location>
</feature>
<gene>
    <name evidence="8" type="ORF">FDP41_001675</name>
</gene>
<feature type="compositionally biased region" description="Low complexity" evidence="6">
    <location>
        <begin position="387"/>
        <end position="409"/>
    </location>
</feature>
<dbReference type="InterPro" id="IPR051570">
    <property type="entry name" value="TBC1_cilium_biogenesis"/>
</dbReference>
<dbReference type="VEuPathDB" id="AmoebaDB:NfTy_054560"/>
<dbReference type="GO" id="GO:0032040">
    <property type="term" value="C:small-subunit processome"/>
    <property type="evidence" value="ECO:0007669"/>
    <property type="project" value="TreeGrafter"/>
</dbReference>
<dbReference type="InterPro" id="IPR015943">
    <property type="entry name" value="WD40/YVTN_repeat-like_dom_sf"/>
</dbReference>
<dbReference type="GO" id="GO:0030490">
    <property type="term" value="P:maturation of SSU-rRNA"/>
    <property type="evidence" value="ECO:0007669"/>
    <property type="project" value="TreeGrafter"/>
</dbReference>
<dbReference type="InterPro" id="IPR020472">
    <property type="entry name" value="WD40_PAC1"/>
</dbReference>
<evidence type="ECO:0000256" key="6">
    <source>
        <dbReference type="SAM" id="MobiDB-lite"/>
    </source>
</evidence>
<feature type="region of interest" description="Disordered" evidence="6">
    <location>
        <begin position="380"/>
        <end position="409"/>
    </location>
</feature>
<dbReference type="AlphaFoldDB" id="A0A6A5BXF7"/>
<evidence type="ECO:0000313" key="9">
    <source>
        <dbReference type="Proteomes" id="UP000444721"/>
    </source>
</evidence>